<evidence type="ECO:0000313" key="5">
    <source>
        <dbReference type="Proteomes" id="UP001242995"/>
    </source>
</evidence>
<accession>A0AAW8DK96</accession>
<dbReference type="EMBL" id="JAUSTF010000008">
    <property type="protein sequence ID" value="MDQ0181872.1"/>
    <property type="molecule type" value="Genomic_DNA"/>
</dbReference>
<gene>
    <name evidence="2" type="ORF">J2S90_003040</name>
    <name evidence="3" type="ORF">J2S93_003311</name>
</gene>
<proteinExistence type="predicted"/>
<name>A0AAW8DK96_9MICC</name>
<dbReference type="RefSeq" id="WP_306962403.1">
    <property type="nucleotide sequence ID" value="NZ_JAUSRG010000009.1"/>
</dbReference>
<dbReference type="Pfam" id="PF13271">
    <property type="entry name" value="DUF4062"/>
    <property type="match status" value="1"/>
</dbReference>
<keyword evidence="4" id="KW-1185">Reference proteome</keyword>
<evidence type="ECO:0000313" key="2">
    <source>
        <dbReference type="EMBL" id="MDP9906069.1"/>
    </source>
</evidence>
<feature type="domain" description="DUF4062" evidence="1">
    <location>
        <begin position="6"/>
        <end position="87"/>
    </location>
</feature>
<evidence type="ECO:0000313" key="4">
    <source>
        <dbReference type="Proteomes" id="UP001230951"/>
    </source>
</evidence>
<dbReference type="AlphaFoldDB" id="A0AAW8DK96"/>
<protein>
    <recommendedName>
        <fullName evidence="1">DUF4062 domain-containing protein</fullName>
    </recommendedName>
</protein>
<evidence type="ECO:0000259" key="1">
    <source>
        <dbReference type="Pfam" id="PF13271"/>
    </source>
</evidence>
<comment type="caution">
    <text evidence="2">The sequence shown here is derived from an EMBL/GenBank/DDBJ whole genome shotgun (WGS) entry which is preliminary data.</text>
</comment>
<evidence type="ECO:0000313" key="3">
    <source>
        <dbReference type="EMBL" id="MDQ0181872.1"/>
    </source>
</evidence>
<dbReference type="InterPro" id="IPR025139">
    <property type="entry name" value="DUF4062"/>
</dbReference>
<organism evidence="2 5">
    <name type="scientific">Arthrobacter bambusae</name>
    <dbReference type="NCBI Taxonomy" id="1338426"/>
    <lineage>
        <taxon>Bacteria</taxon>
        <taxon>Bacillati</taxon>
        <taxon>Actinomycetota</taxon>
        <taxon>Actinomycetes</taxon>
        <taxon>Micrococcales</taxon>
        <taxon>Micrococcaceae</taxon>
        <taxon>Arthrobacter</taxon>
    </lineage>
</organism>
<dbReference type="Proteomes" id="UP001242995">
    <property type="component" value="Unassembled WGS sequence"/>
</dbReference>
<dbReference type="Proteomes" id="UP001230951">
    <property type="component" value="Unassembled WGS sequence"/>
</dbReference>
<sequence>MDRRYQVFISSTYMDLVEERREVIQALLEMDCVPAGMEMFPAANDDQWTLIQQVIDESDYYVVIVGGRYGSMAPDGISYTEKEYDYAVSTGKPVLGFVHANPGQLPLNKSQPAAQAELDAFTAKVKSRLVKSYGSPAELGSAVSRSLIMTMKKNPAEGWVRGQFAMTPEVQAEMAELRAKLSQMELQASTKSSAIIPPDLESGEDVYPMEVVLEYKTSHEIRREETSYDLAPIRIANTNVPASWNDIFGELGPRMFDEINERAMSRALGAYVQRLLLGSRNDLLPSGFAYAETVSISQESFDDIAIQLFALNLITHGVKSRDARDTAKYWMLSELGRETLMKLRAIKRTSSEASKVSQPV</sequence>
<dbReference type="EMBL" id="JAUSRG010000009">
    <property type="protein sequence ID" value="MDP9906069.1"/>
    <property type="molecule type" value="Genomic_DNA"/>
</dbReference>
<reference evidence="2 4" key="1">
    <citation type="submission" date="2023-07" db="EMBL/GenBank/DDBJ databases">
        <title>Sorghum-associated microbial communities from plants grown in Nebraska, USA.</title>
        <authorList>
            <person name="Schachtman D."/>
        </authorList>
    </citation>
    <scope>NUCLEOTIDE SEQUENCE</scope>
    <source>
        <strain evidence="2">DS1006</strain>
        <strain evidence="3 4">DS1016</strain>
    </source>
</reference>